<dbReference type="GO" id="GO:0016887">
    <property type="term" value="F:ATP hydrolysis activity"/>
    <property type="evidence" value="ECO:0007669"/>
    <property type="project" value="InterPro"/>
</dbReference>
<dbReference type="InterPro" id="IPR017871">
    <property type="entry name" value="ABC_transporter-like_CS"/>
</dbReference>
<dbReference type="InterPro" id="IPR039421">
    <property type="entry name" value="Type_1_exporter"/>
</dbReference>
<accession>A0A8J7JJ01</accession>
<keyword evidence="7 8" id="KW-0472">Membrane</keyword>
<gene>
    <name evidence="11" type="ORF">JFN93_06960</name>
</gene>
<feature type="domain" description="ABC transmembrane type-1" evidence="10">
    <location>
        <begin position="34"/>
        <end position="316"/>
    </location>
</feature>
<dbReference type="PANTHER" id="PTHR43394:SF1">
    <property type="entry name" value="ATP-BINDING CASSETTE SUB-FAMILY B MEMBER 10, MITOCHONDRIAL"/>
    <property type="match status" value="1"/>
</dbReference>
<evidence type="ECO:0000256" key="6">
    <source>
        <dbReference type="ARBA" id="ARBA00022989"/>
    </source>
</evidence>
<keyword evidence="2" id="KW-0813">Transport</keyword>
<reference evidence="11" key="1">
    <citation type="submission" date="2020-12" db="EMBL/GenBank/DDBJ databases">
        <title>Geomonas sp. Red875, isolated from river sediment.</title>
        <authorList>
            <person name="Xu Z."/>
            <person name="Zhang Z."/>
            <person name="Masuda Y."/>
            <person name="Itoh H."/>
            <person name="Senoo K."/>
        </authorList>
    </citation>
    <scope>NUCLEOTIDE SEQUENCE</scope>
    <source>
        <strain evidence="11">Red875</strain>
    </source>
</reference>
<evidence type="ECO:0000256" key="8">
    <source>
        <dbReference type="SAM" id="Phobius"/>
    </source>
</evidence>
<dbReference type="GO" id="GO:0015421">
    <property type="term" value="F:ABC-type oligopeptide transporter activity"/>
    <property type="evidence" value="ECO:0007669"/>
    <property type="project" value="TreeGrafter"/>
</dbReference>
<evidence type="ECO:0000256" key="1">
    <source>
        <dbReference type="ARBA" id="ARBA00004651"/>
    </source>
</evidence>
<dbReference type="EMBL" id="JAEMHM010000005">
    <property type="protein sequence ID" value="MBJ6724440.1"/>
    <property type="molecule type" value="Genomic_DNA"/>
</dbReference>
<evidence type="ECO:0000313" key="12">
    <source>
        <dbReference type="Proteomes" id="UP000636888"/>
    </source>
</evidence>
<dbReference type="InterPro" id="IPR027417">
    <property type="entry name" value="P-loop_NTPase"/>
</dbReference>
<dbReference type="GO" id="GO:0005886">
    <property type="term" value="C:plasma membrane"/>
    <property type="evidence" value="ECO:0007669"/>
    <property type="project" value="UniProtKB-SubCell"/>
</dbReference>
<feature type="domain" description="ABC transporter" evidence="9">
    <location>
        <begin position="350"/>
        <end position="584"/>
    </location>
</feature>
<evidence type="ECO:0000259" key="10">
    <source>
        <dbReference type="PROSITE" id="PS50929"/>
    </source>
</evidence>
<evidence type="ECO:0000256" key="2">
    <source>
        <dbReference type="ARBA" id="ARBA00022448"/>
    </source>
</evidence>
<feature type="transmembrane region" description="Helical" evidence="8">
    <location>
        <begin position="32"/>
        <end position="54"/>
    </location>
</feature>
<keyword evidence="5 11" id="KW-0067">ATP-binding</keyword>
<keyword evidence="3 8" id="KW-0812">Transmembrane</keyword>
<dbReference type="InterPro" id="IPR011527">
    <property type="entry name" value="ABC1_TM_dom"/>
</dbReference>
<dbReference type="Pfam" id="PF00005">
    <property type="entry name" value="ABC_tran"/>
    <property type="match status" value="1"/>
</dbReference>
<dbReference type="FunFam" id="3.40.50.300:FF:000287">
    <property type="entry name" value="Multidrug ABC transporter ATP-binding protein"/>
    <property type="match status" value="1"/>
</dbReference>
<evidence type="ECO:0000256" key="7">
    <source>
        <dbReference type="ARBA" id="ARBA00023136"/>
    </source>
</evidence>
<keyword evidence="4" id="KW-0547">Nucleotide-binding</keyword>
<dbReference type="PROSITE" id="PS50929">
    <property type="entry name" value="ABC_TM1F"/>
    <property type="match status" value="1"/>
</dbReference>
<organism evidence="11 12">
    <name type="scientific">Geomesophilobacter sediminis</name>
    <dbReference type="NCBI Taxonomy" id="2798584"/>
    <lineage>
        <taxon>Bacteria</taxon>
        <taxon>Pseudomonadati</taxon>
        <taxon>Thermodesulfobacteriota</taxon>
        <taxon>Desulfuromonadia</taxon>
        <taxon>Geobacterales</taxon>
        <taxon>Geobacteraceae</taxon>
        <taxon>Geomesophilobacter</taxon>
    </lineage>
</organism>
<dbReference type="CDD" id="cd07346">
    <property type="entry name" value="ABC_6TM_exporters"/>
    <property type="match status" value="1"/>
</dbReference>
<protein>
    <submittedName>
        <fullName evidence="11">ABC transporter ATP-binding protein</fullName>
    </submittedName>
</protein>
<comment type="subcellular location">
    <subcellularLocation>
        <location evidence="1">Cell membrane</location>
        <topology evidence="1">Multi-pass membrane protein</topology>
    </subcellularLocation>
</comment>
<sequence length="592" mass="64588">MLRFIAARAGMDAEKILHAKRALTFIKPHRRIIAVIMGVMLLVAALGALEPLIYKVVFDKLGTNTGLQELFLAVGAIMAAAVAKEALNGFSNWLSWKVRLSVNYRLLDETTGRLHALPLSYHREETVGGLMTRLNHGINGFVAGISDLAFNILPGCIYLAISVAVMFRLDWRLSLLVVFFAPLPAMIGVVASHEQTARESSLLYRWGIIFSRFNEVLSGIVTVKSFAMEEAERKRFMGEVAEAHGIVRKGVVTDTKIGAAQSLVVMLAKTASIGFAIYLIHQGQTTVGTLMAFLGYQGGLFGPVNSLTGVYQTLRKATISFDIVFSILDAEDRLQDAPHAQPVDKVQGDVVFDKVSFGYNDERQILKEIDLHVSPGETIAIVGPSGSGKTTMVSLLQRFYDPTSGCIAVDGTDLRALQQRSLRQQIGVVLQDALVFNDTIRNNIAYGRPDASDAEIAAAARAANADKFIGNLPGGYDFVVGERGCRISVGERQRISIARALLKDPSLLILDEATSALDAESEVLVQDALDRLIKGRTSFIIAHRLSTVVGAHRILVLKDGKIIEADNHENLMEQDGYYASLVKHQYRGLLPA</sequence>
<dbReference type="InterPro" id="IPR003593">
    <property type="entry name" value="AAA+_ATPase"/>
</dbReference>
<evidence type="ECO:0000313" key="11">
    <source>
        <dbReference type="EMBL" id="MBJ6724440.1"/>
    </source>
</evidence>
<dbReference type="PROSITE" id="PS00211">
    <property type="entry name" value="ABC_TRANSPORTER_1"/>
    <property type="match status" value="1"/>
</dbReference>
<evidence type="ECO:0000256" key="5">
    <source>
        <dbReference type="ARBA" id="ARBA00022840"/>
    </source>
</evidence>
<dbReference type="SMART" id="SM00382">
    <property type="entry name" value="AAA"/>
    <property type="match status" value="1"/>
</dbReference>
<dbReference type="PANTHER" id="PTHR43394">
    <property type="entry name" value="ATP-DEPENDENT PERMEASE MDL1, MITOCHONDRIAL"/>
    <property type="match status" value="1"/>
</dbReference>
<dbReference type="RefSeq" id="WP_199383290.1">
    <property type="nucleotide sequence ID" value="NZ_JAEMHM010000005.1"/>
</dbReference>
<dbReference type="InterPro" id="IPR036640">
    <property type="entry name" value="ABC1_TM_sf"/>
</dbReference>
<dbReference type="Pfam" id="PF00664">
    <property type="entry name" value="ABC_membrane"/>
    <property type="match status" value="1"/>
</dbReference>
<dbReference type="AlphaFoldDB" id="A0A8J7JJ01"/>
<evidence type="ECO:0000256" key="3">
    <source>
        <dbReference type="ARBA" id="ARBA00022692"/>
    </source>
</evidence>
<dbReference type="GO" id="GO:0005524">
    <property type="term" value="F:ATP binding"/>
    <property type="evidence" value="ECO:0007669"/>
    <property type="project" value="UniProtKB-KW"/>
</dbReference>
<dbReference type="SUPFAM" id="SSF90123">
    <property type="entry name" value="ABC transporter transmembrane region"/>
    <property type="match status" value="1"/>
</dbReference>
<dbReference type="Gene3D" id="1.20.1560.10">
    <property type="entry name" value="ABC transporter type 1, transmembrane domain"/>
    <property type="match status" value="1"/>
</dbReference>
<comment type="caution">
    <text evidence="11">The sequence shown here is derived from an EMBL/GenBank/DDBJ whole genome shotgun (WGS) entry which is preliminary data.</text>
</comment>
<dbReference type="SUPFAM" id="SSF52540">
    <property type="entry name" value="P-loop containing nucleoside triphosphate hydrolases"/>
    <property type="match status" value="1"/>
</dbReference>
<keyword evidence="12" id="KW-1185">Reference proteome</keyword>
<feature type="transmembrane region" description="Helical" evidence="8">
    <location>
        <begin position="173"/>
        <end position="191"/>
    </location>
</feature>
<dbReference type="Proteomes" id="UP000636888">
    <property type="component" value="Unassembled WGS sequence"/>
</dbReference>
<keyword evidence="6 8" id="KW-1133">Transmembrane helix</keyword>
<feature type="transmembrane region" description="Helical" evidence="8">
    <location>
        <begin position="140"/>
        <end position="161"/>
    </location>
</feature>
<evidence type="ECO:0000256" key="4">
    <source>
        <dbReference type="ARBA" id="ARBA00022741"/>
    </source>
</evidence>
<evidence type="ECO:0000259" key="9">
    <source>
        <dbReference type="PROSITE" id="PS50893"/>
    </source>
</evidence>
<name>A0A8J7JJ01_9BACT</name>
<dbReference type="Gene3D" id="3.40.50.300">
    <property type="entry name" value="P-loop containing nucleotide triphosphate hydrolases"/>
    <property type="match status" value="1"/>
</dbReference>
<dbReference type="PROSITE" id="PS50893">
    <property type="entry name" value="ABC_TRANSPORTER_2"/>
    <property type="match status" value="1"/>
</dbReference>
<proteinExistence type="predicted"/>
<dbReference type="InterPro" id="IPR003439">
    <property type="entry name" value="ABC_transporter-like_ATP-bd"/>
</dbReference>